<evidence type="ECO:0000313" key="1">
    <source>
        <dbReference type="EMBL" id="KAJ1358654.1"/>
    </source>
</evidence>
<protein>
    <submittedName>
        <fullName evidence="1">Uncharacterized protein</fullName>
    </submittedName>
</protein>
<organism evidence="1 2">
    <name type="scientific">Parelaphostrongylus tenuis</name>
    <name type="common">Meningeal worm</name>
    <dbReference type="NCBI Taxonomy" id="148309"/>
    <lineage>
        <taxon>Eukaryota</taxon>
        <taxon>Metazoa</taxon>
        <taxon>Ecdysozoa</taxon>
        <taxon>Nematoda</taxon>
        <taxon>Chromadorea</taxon>
        <taxon>Rhabditida</taxon>
        <taxon>Rhabditina</taxon>
        <taxon>Rhabditomorpha</taxon>
        <taxon>Strongyloidea</taxon>
        <taxon>Metastrongylidae</taxon>
        <taxon>Parelaphostrongylus</taxon>
    </lineage>
</organism>
<name>A0AAD5N2R3_PARTN</name>
<proteinExistence type="predicted"/>
<dbReference type="AlphaFoldDB" id="A0AAD5N2R3"/>
<evidence type="ECO:0000313" key="2">
    <source>
        <dbReference type="Proteomes" id="UP001196413"/>
    </source>
</evidence>
<sequence length="114" mass="13107">MNRMKLCVAEIVHFVDSERTRESVVQRPVEPAILPARASPSANTQPHRRRYEWNSMHSASSEELMNARVYRLIYGKNPETLQEDDTLQLVLPCAIKAKRNSAHFGRVSSYPTLR</sequence>
<dbReference type="EMBL" id="JAHQIW010003420">
    <property type="protein sequence ID" value="KAJ1358654.1"/>
    <property type="molecule type" value="Genomic_DNA"/>
</dbReference>
<reference evidence="1" key="1">
    <citation type="submission" date="2021-06" db="EMBL/GenBank/DDBJ databases">
        <title>Parelaphostrongylus tenuis whole genome reference sequence.</title>
        <authorList>
            <person name="Garwood T.J."/>
            <person name="Larsen P.A."/>
            <person name="Fountain-Jones N.M."/>
            <person name="Garbe J.R."/>
            <person name="Macchietto M.G."/>
            <person name="Kania S.A."/>
            <person name="Gerhold R.W."/>
            <person name="Richards J.E."/>
            <person name="Wolf T.M."/>
        </authorList>
    </citation>
    <scope>NUCLEOTIDE SEQUENCE</scope>
    <source>
        <strain evidence="1">MNPRO001-30</strain>
        <tissue evidence="1">Meninges</tissue>
    </source>
</reference>
<accession>A0AAD5N2R3</accession>
<gene>
    <name evidence="1" type="ORF">KIN20_017132</name>
</gene>
<comment type="caution">
    <text evidence="1">The sequence shown here is derived from an EMBL/GenBank/DDBJ whole genome shotgun (WGS) entry which is preliminary data.</text>
</comment>
<keyword evidence="2" id="KW-1185">Reference proteome</keyword>
<dbReference type="Proteomes" id="UP001196413">
    <property type="component" value="Unassembled WGS sequence"/>
</dbReference>